<reference evidence="2 3" key="1">
    <citation type="submission" date="2017-04" db="EMBL/GenBank/DDBJ databases">
        <authorList>
            <person name="Afonso C.L."/>
            <person name="Miller P.J."/>
            <person name="Scott M.A."/>
            <person name="Spackman E."/>
            <person name="Goraichik I."/>
            <person name="Dimitrov K.M."/>
            <person name="Suarez D.L."/>
            <person name="Swayne D.E."/>
        </authorList>
    </citation>
    <scope>NUCLEOTIDE SEQUENCE [LARGE SCALE GENOMIC DNA]</scope>
    <source>
        <strain evidence="2 3">N3/975</strain>
    </source>
</reference>
<keyword evidence="1" id="KW-0812">Transmembrane</keyword>
<feature type="transmembrane region" description="Helical" evidence="1">
    <location>
        <begin position="101"/>
        <end position="120"/>
    </location>
</feature>
<gene>
    <name evidence="2" type="ORF">SAMN05661091_3984</name>
</gene>
<accession>A0A1X7HJN5</accession>
<keyword evidence="1" id="KW-1133">Transmembrane helix</keyword>
<evidence type="ECO:0000313" key="2">
    <source>
        <dbReference type="EMBL" id="SMF87875.1"/>
    </source>
</evidence>
<protein>
    <submittedName>
        <fullName evidence="2">Uncharacterized protein</fullName>
    </submittedName>
</protein>
<feature type="transmembrane region" description="Helical" evidence="1">
    <location>
        <begin position="47"/>
        <end position="69"/>
    </location>
</feature>
<evidence type="ECO:0000256" key="1">
    <source>
        <dbReference type="SAM" id="Phobius"/>
    </source>
</evidence>
<dbReference type="AlphaFoldDB" id="A0A1X7HJN5"/>
<keyword evidence="3" id="KW-1185">Reference proteome</keyword>
<organism evidence="2 3">
    <name type="scientific">Paenibacillus uliginis N3/975</name>
    <dbReference type="NCBI Taxonomy" id="1313296"/>
    <lineage>
        <taxon>Bacteria</taxon>
        <taxon>Bacillati</taxon>
        <taxon>Bacillota</taxon>
        <taxon>Bacilli</taxon>
        <taxon>Bacillales</taxon>
        <taxon>Paenibacillaceae</taxon>
        <taxon>Paenibacillus</taxon>
    </lineage>
</organism>
<proteinExistence type="predicted"/>
<sequence length="127" mass="14732">MMSLLIRLMRPPFFSVIGIMIFVLAVIMKLSFIFATDIGMKIVTSTSFAGLIFCSTLWGILGFYEFIILMKTFVNLKLRYENGEIDIKTFHDKLRASKSNYIINIIYVIIVILSFIYVVLNWEEINI</sequence>
<keyword evidence="1" id="KW-0472">Membrane</keyword>
<evidence type="ECO:0000313" key="3">
    <source>
        <dbReference type="Proteomes" id="UP000192940"/>
    </source>
</evidence>
<dbReference type="Proteomes" id="UP000192940">
    <property type="component" value="Chromosome I"/>
</dbReference>
<feature type="transmembrane region" description="Helical" evidence="1">
    <location>
        <begin position="12"/>
        <end position="35"/>
    </location>
</feature>
<dbReference type="EMBL" id="LT840184">
    <property type="protein sequence ID" value="SMF87875.1"/>
    <property type="molecule type" value="Genomic_DNA"/>
</dbReference>
<name>A0A1X7HJN5_9BACL</name>